<evidence type="ECO:0000313" key="2">
    <source>
        <dbReference type="EMBL" id="KAL1835312.1"/>
    </source>
</evidence>
<sequence length="107" mass="11883">MSPPPGGGRWTWRPGRPGAGDWPPLDEEKSLFLWSMGIRRIGKRTVVTGKGRPCPPSANSGCSNKVTLLSLAVSDWARVREWGTYSISGAPHCHIRQVPEYSRFTYD</sequence>
<accession>A0ABR3V0R2</accession>
<reference evidence="2 3" key="1">
    <citation type="journal article" date="2024" name="Commun. Biol.">
        <title>Comparative genomic analysis of thermophilic fungi reveals convergent evolutionary adaptations and gene losses.</title>
        <authorList>
            <person name="Steindorff A.S."/>
            <person name="Aguilar-Pontes M.V."/>
            <person name="Robinson A.J."/>
            <person name="Andreopoulos B."/>
            <person name="LaButti K."/>
            <person name="Kuo A."/>
            <person name="Mondo S."/>
            <person name="Riley R."/>
            <person name="Otillar R."/>
            <person name="Haridas S."/>
            <person name="Lipzen A."/>
            <person name="Grimwood J."/>
            <person name="Schmutz J."/>
            <person name="Clum A."/>
            <person name="Reid I.D."/>
            <person name="Moisan M.C."/>
            <person name="Butler G."/>
            <person name="Nguyen T.T.M."/>
            <person name="Dewar K."/>
            <person name="Conant G."/>
            <person name="Drula E."/>
            <person name="Henrissat B."/>
            <person name="Hansel C."/>
            <person name="Singer S."/>
            <person name="Hutchinson M.I."/>
            <person name="de Vries R.P."/>
            <person name="Natvig D.O."/>
            <person name="Powell A.J."/>
            <person name="Tsang A."/>
            <person name="Grigoriev I.V."/>
        </authorList>
    </citation>
    <scope>NUCLEOTIDE SEQUENCE [LARGE SCALE GENOMIC DNA]</scope>
    <source>
        <strain evidence="2 3">ATCC 24622</strain>
    </source>
</reference>
<dbReference type="EMBL" id="JAZHXJ010003238">
    <property type="protein sequence ID" value="KAL1835312.1"/>
    <property type="molecule type" value="Genomic_DNA"/>
</dbReference>
<evidence type="ECO:0000256" key="1">
    <source>
        <dbReference type="SAM" id="MobiDB-lite"/>
    </source>
</evidence>
<dbReference type="Proteomes" id="UP001586593">
    <property type="component" value="Unassembled WGS sequence"/>
</dbReference>
<evidence type="ECO:0000313" key="3">
    <source>
        <dbReference type="Proteomes" id="UP001586593"/>
    </source>
</evidence>
<name>A0ABR3V0R2_9PEZI</name>
<organism evidence="2 3">
    <name type="scientific">Phialemonium thermophilum</name>
    <dbReference type="NCBI Taxonomy" id="223376"/>
    <lineage>
        <taxon>Eukaryota</taxon>
        <taxon>Fungi</taxon>
        <taxon>Dikarya</taxon>
        <taxon>Ascomycota</taxon>
        <taxon>Pezizomycotina</taxon>
        <taxon>Sordariomycetes</taxon>
        <taxon>Sordariomycetidae</taxon>
        <taxon>Cephalothecales</taxon>
        <taxon>Cephalothecaceae</taxon>
        <taxon>Phialemonium</taxon>
    </lineage>
</organism>
<keyword evidence="3" id="KW-1185">Reference proteome</keyword>
<proteinExistence type="predicted"/>
<gene>
    <name evidence="2" type="ORF">VTK73DRAFT_5784</name>
</gene>
<feature type="region of interest" description="Disordered" evidence="1">
    <location>
        <begin position="1"/>
        <end position="24"/>
    </location>
</feature>
<comment type="caution">
    <text evidence="2">The sequence shown here is derived from an EMBL/GenBank/DDBJ whole genome shotgun (WGS) entry which is preliminary data.</text>
</comment>
<protein>
    <submittedName>
        <fullName evidence="2">Uncharacterized protein</fullName>
    </submittedName>
</protein>